<dbReference type="EMBL" id="JAVRFG010000005">
    <property type="protein sequence ID" value="MDT0489923.1"/>
    <property type="molecule type" value="Genomic_DNA"/>
</dbReference>
<evidence type="ECO:0000256" key="1">
    <source>
        <dbReference type="SAM" id="MobiDB-lite"/>
    </source>
</evidence>
<accession>A0ABU2VWE5</accession>
<protein>
    <submittedName>
        <fullName evidence="3">Uncharacterized protein</fullName>
    </submittedName>
</protein>
<evidence type="ECO:0000256" key="2">
    <source>
        <dbReference type="SAM" id="Phobius"/>
    </source>
</evidence>
<feature type="region of interest" description="Disordered" evidence="1">
    <location>
        <begin position="164"/>
        <end position="215"/>
    </location>
</feature>
<organism evidence="3 4">
    <name type="scientific">Streptomyces stephensoniae</name>
    <dbReference type="NCBI Taxonomy" id="3375367"/>
    <lineage>
        <taxon>Bacteria</taxon>
        <taxon>Bacillati</taxon>
        <taxon>Actinomycetota</taxon>
        <taxon>Actinomycetes</taxon>
        <taxon>Kitasatosporales</taxon>
        <taxon>Streptomycetaceae</taxon>
        <taxon>Streptomyces</taxon>
    </lineage>
</organism>
<feature type="region of interest" description="Disordered" evidence="1">
    <location>
        <begin position="63"/>
        <end position="87"/>
    </location>
</feature>
<keyword evidence="2" id="KW-0812">Transmembrane</keyword>
<feature type="compositionally biased region" description="Low complexity" evidence="1">
    <location>
        <begin position="187"/>
        <end position="208"/>
    </location>
</feature>
<feature type="transmembrane region" description="Helical" evidence="2">
    <location>
        <begin position="364"/>
        <end position="388"/>
    </location>
</feature>
<comment type="caution">
    <text evidence="3">The sequence shown here is derived from an EMBL/GenBank/DDBJ whole genome shotgun (WGS) entry which is preliminary data.</text>
</comment>
<feature type="compositionally biased region" description="Low complexity" evidence="1">
    <location>
        <begin position="164"/>
        <end position="178"/>
    </location>
</feature>
<keyword evidence="2" id="KW-0472">Membrane</keyword>
<feature type="transmembrane region" description="Helical" evidence="2">
    <location>
        <begin position="223"/>
        <end position="243"/>
    </location>
</feature>
<dbReference type="RefSeq" id="WP_311596588.1">
    <property type="nucleotide sequence ID" value="NZ_JAVRFG010000005.1"/>
</dbReference>
<keyword evidence="2" id="KW-1133">Transmembrane helix</keyword>
<feature type="transmembrane region" description="Helical" evidence="2">
    <location>
        <begin position="255"/>
        <end position="288"/>
    </location>
</feature>
<gene>
    <name evidence="3" type="ORF">RM717_05350</name>
</gene>
<proteinExistence type="predicted"/>
<name>A0ABU2VWE5_9ACTN</name>
<keyword evidence="4" id="KW-1185">Reference proteome</keyword>
<reference evidence="4" key="1">
    <citation type="submission" date="2023-07" db="EMBL/GenBank/DDBJ databases">
        <title>30 novel species of actinomycetes from the DSMZ collection.</title>
        <authorList>
            <person name="Nouioui I."/>
        </authorList>
    </citation>
    <scope>NUCLEOTIDE SEQUENCE [LARGE SCALE GENOMIC DNA]</scope>
    <source>
        <strain evidence="4">DSM 40932</strain>
    </source>
</reference>
<sequence length="397" mass="42081">MLKNRQGRGSRRQRWAETVRLDEEITAFGELLTAHTFVPGQPGADADAVADYRRALDAYEQATRSLGTGRRRSGAGRRLLPSPGRPDSLGALRALDEGRHALACLDARLSGEPLPERLPLCFFDPRHGPSVSEHPWAPGGGAVRMIAVCAADAVRLSEGGGPAVGAPAHGVGPGSSPSTRTPAAGSRPVPQKRAAPVAAAPLRDAPAPGRKPRLRERYTGKQLALRGLLALLAVHAVALYAAGGVDGLWGNPLDGIAGVLFASFLGAALGAVGCLFASATYSHLSVLWRTARRGERVRAPFVRRQTSKQGTHYHVFAITDVTGRRHEYRRSVGGPAVAPLPYRKVWYVQGVVDSDNPLGILAPLWMALVTCVCAALTVVFASLALFLIPGLLIRALF</sequence>
<evidence type="ECO:0000313" key="3">
    <source>
        <dbReference type="EMBL" id="MDT0489923.1"/>
    </source>
</evidence>
<evidence type="ECO:0000313" key="4">
    <source>
        <dbReference type="Proteomes" id="UP001180556"/>
    </source>
</evidence>
<dbReference type="Proteomes" id="UP001180556">
    <property type="component" value="Unassembled WGS sequence"/>
</dbReference>